<dbReference type="GO" id="GO:0016757">
    <property type="term" value="F:glycosyltransferase activity"/>
    <property type="evidence" value="ECO:0007669"/>
    <property type="project" value="UniProtKB-KW"/>
</dbReference>
<dbReference type="Gene3D" id="3.90.550.10">
    <property type="entry name" value="Spore Coat Polysaccharide Biosynthesis Protein SpsA, Chain A"/>
    <property type="match status" value="1"/>
</dbReference>
<dbReference type="eggNOG" id="COG1215">
    <property type="taxonomic scope" value="Bacteria"/>
</dbReference>
<organism evidence="5 6">
    <name type="scientific">Candidatus Neomicrothrix parvicella RN1</name>
    <dbReference type="NCBI Taxonomy" id="1229780"/>
    <lineage>
        <taxon>Bacteria</taxon>
        <taxon>Bacillati</taxon>
        <taxon>Actinomycetota</taxon>
        <taxon>Acidimicrobiia</taxon>
        <taxon>Acidimicrobiales</taxon>
        <taxon>Microthrixaceae</taxon>
        <taxon>Candidatus Neomicrothrix</taxon>
    </lineage>
</organism>
<keyword evidence="2" id="KW-0328">Glycosyltransferase</keyword>
<dbReference type="PANTHER" id="PTHR43685">
    <property type="entry name" value="GLYCOSYLTRANSFERASE"/>
    <property type="match status" value="1"/>
</dbReference>
<gene>
    <name evidence="5" type="ORF">BN381_410029</name>
</gene>
<dbReference type="RefSeq" id="WP_012228749.1">
    <property type="nucleotide sequence ID" value="NZ_HG422565.1"/>
</dbReference>
<comment type="similarity">
    <text evidence="1">Belongs to the glycosyltransferase 2 family.</text>
</comment>
<name>R4Z1K9_9ACTN</name>
<dbReference type="InterPro" id="IPR050834">
    <property type="entry name" value="Glycosyltransf_2"/>
</dbReference>
<protein>
    <recommendedName>
        <fullName evidence="4">Glycosyltransferase 2-like domain-containing protein</fullName>
    </recommendedName>
</protein>
<evidence type="ECO:0000259" key="4">
    <source>
        <dbReference type="Pfam" id="PF00535"/>
    </source>
</evidence>
<dbReference type="SUPFAM" id="SSF53448">
    <property type="entry name" value="Nucleotide-diphospho-sugar transferases"/>
    <property type="match status" value="1"/>
</dbReference>
<proteinExistence type="inferred from homology"/>
<dbReference type="HOGENOM" id="CLU_025996_0_4_11"/>
<reference evidence="5 6" key="1">
    <citation type="journal article" date="2013" name="ISME J.">
        <title>Metabolic model for the filamentous 'Candidatus Microthrix parvicella' based on genomic and metagenomic analyses.</title>
        <authorList>
            <person name="Jon McIlroy S."/>
            <person name="Kristiansen R."/>
            <person name="Albertsen M."/>
            <person name="Michael Karst S."/>
            <person name="Rossetti S."/>
            <person name="Lund Nielsen J."/>
            <person name="Tandoi V."/>
            <person name="James Seviour R."/>
            <person name="Nielsen P.H."/>
        </authorList>
    </citation>
    <scope>NUCLEOTIDE SEQUENCE [LARGE SCALE GENOMIC DNA]</scope>
    <source>
        <strain evidence="5 6">RN1</strain>
    </source>
</reference>
<keyword evidence="6" id="KW-1185">Reference proteome</keyword>
<comment type="caution">
    <text evidence="5">The sequence shown here is derived from an EMBL/GenBank/DDBJ whole genome shotgun (WGS) entry which is preliminary data.</text>
</comment>
<dbReference type="Pfam" id="PF00535">
    <property type="entry name" value="Glycos_transf_2"/>
    <property type="match status" value="1"/>
</dbReference>
<dbReference type="InterPro" id="IPR029044">
    <property type="entry name" value="Nucleotide-diphossugar_trans"/>
</dbReference>
<sequence>MNQRTPLVSVLMPVHNGGDFLDAAIDSILGQTETDLEVVAVENGSTDGSSAVLRRHATRDARVRVIEAGPVGLVAALNLGLAAATGRYLARMDADDLAEPDRLELQLAYLRAHPEIGVLGTAHDYINAAGTQVGSRRFVTSPKLVAASLYFGNPLAHPTVTIDRRRTGELQYTSGFPDAEDLALWRTLSRRGVALANLDRVLLHYRVHAASATAQDSAQVGSSDVDAIVVSSRWRADRARWAISRTFNARARGVTLWAFLAGVTALNLLNLRRPEVSRASLARRSALGIAAWLRQADRNRR</sequence>
<accession>R4Z1K9</accession>
<evidence type="ECO:0000256" key="2">
    <source>
        <dbReference type="ARBA" id="ARBA00022676"/>
    </source>
</evidence>
<evidence type="ECO:0000256" key="1">
    <source>
        <dbReference type="ARBA" id="ARBA00006739"/>
    </source>
</evidence>
<dbReference type="InterPro" id="IPR001173">
    <property type="entry name" value="Glyco_trans_2-like"/>
</dbReference>
<dbReference type="PANTHER" id="PTHR43685:SF5">
    <property type="entry name" value="GLYCOSYLTRANSFERASE EPSE-RELATED"/>
    <property type="match status" value="1"/>
</dbReference>
<dbReference type="EMBL" id="CANL01000036">
    <property type="protein sequence ID" value="CCM64560.1"/>
    <property type="molecule type" value="Genomic_DNA"/>
</dbReference>
<evidence type="ECO:0000313" key="6">
    <source>
        <dbReference type="Proteomes" id="UP000018291"/>
    </source>
</evidence>
<dbReference type="OrthoDB" id="3177103at2"/>
<dbReference type="Proteomes" id="UP000018291">
    <property type="component" value="Unassembled WGS sequence"/>
</dbReference>
<evidence type="ECO:0000256" key="3">
    <source>
        <dbReference type="ARBA" id="ARBA00022679"/>
    </source>
</evidence>
<dbReference type="STRING" id="1229780.BN381_410029"/>
<keyword evidence="3" id="KW-0808">Transferase</keyword>
<feature type="domain" description="Glycosyltransferase 2-like" evidence="4">
    <location>
        <begin position="9"/>
        <end position="137"/>
    </location>
</feature>
<evidence type="ECO:0000313" key="5">
    <source>
        <dbReference type="EMBL" id="CCM64560.1"/>
    </source>
</evidence>
<dbReference type="AlphaFoldDB" id="R4Z1K9"/>